<evidence type="ECO:0000256" key="7">
    <source>
        <dbReference type="ARBA" id="ARBA00023204"/>
    </source>
</evidence>
<evidence type="ECO:0000256" key="8">
    <source>
        <dbReference type="HAMAP-Rule" id="MF_00204"/>
    </source>
</evidence>
<comment type="function">
    <text evidence="8">The UvrABC repair system catalyzes the recognition and processing of DNA lesions. A damage recognition complex composed of 2 UvrA and 2 UvrB subunits scans DNA for abnormalities. Upon binding of the UvrA(2)B(2) complex to a putative damaged site, the DNA wraps around one UvrB monomer. DNA wrap is dependent on ATP binding by UvrB and probably causes local melting of the DNA helix, facilitating insertion of UvrB beta-hairpin between the DNA strands. Then UvrB probes one DNA strand for the presence of a lesion. If a lesion is found the UvrA subunits dissociate and the UvrB-DNA preincision complex is formed. This complex is subsequently bound by UvrC and the second UvrB is released. If no lesion is found, the DNA wraps around the other UvrB subunit that will check the other stand for damage.</text>
</comment>
<keyword evidence="6 8" id="KW-0267">Excision nuclease</keyword>
<feature type="binding site" evidence="8">
    <location>
        <begin position="35"/>
        <end position="42"/>
    </location>
    <ligand>
        <name>ATP</name>
        <dbReference type="ChEBI" id="CHEBI:30616"/>
    </ligand>
</feature>
<dbReference type="HAMAP" id="MF_00204">
    <property type="entry name" value="UvrB"/>
    <property type="match status" value="1"/>
</dbReference>
<reference evidence="11 12" key="1">
    <citation type="journal article" date="2013" name="PLoS ONE">
        <title>Bacterial endosymbiosis in a chordate host: long-term co-evolution and conservation of secondary metabolism.</title>
        <authorList>
            <person name="Kwan J.C."/>
            <person name="Schmidt E.W."/>
        </authorList>
    </citation>
    <scope>NUCLEOTIDE SEQUENCE [LARGE SCALE GENOMIC DNA]</scope>
    <source>
        <strain evidence="12">L6</strain>
    </source>
</reference>
<dbReference type="GO" id="GO:0005524">
    <property type="term" value="F:ATP binding"/>
    <property type="evidence" value="ECO:0007669"/>
    <property type="project" value="UniProtKB-UniRule"/>
</dbReference>
<comment type="subcellular location">
    <subcellularLocation>
        <location evidence="8">Cytoplasm</location>
    </subcellularLocation>
</comment>
<evidence type="ECO:0000256" key="3">
    <source>
        <dbReference type="ARBA" id="ARBA00022763"/>
    </source>
</evidence>
<comment type="similarity">
    <text evidence="8">Belongs to the UvrB family.</text>
</comment>
<evidence type="ECO:0000313" key="11">
    <source>
        <dbReference type="EMBL" id="ETO91480.1"/>
    </source>
</evidence>
<dbReference type="GO" id="GO:0009432">
    <property type="term" value="P:SOS response"/>
    <property type="evidence" value="ECO:0007669"/>
    <property type="project" value="UniProtKB-UniRule"/>
</dbReference>
<dbReference type="PROSITE" id="PS51194">
    <property type="entry name" value="HELICASE_CTER"/>
    <property type="match status" value="1"/>
</dbReference>
<keyword evidence="1 8" id="KW-0963">Cytoplasm</keyword>
<evidence type="ECO:0000256" key="4">
    <source>
        <dbReference type="ARBA" id="ARBA00022769"/>
    </source>
</evidence>
<accession>W2V040</accession>
<dbReference type="PANTHER" id="PTHR24029">
    <property type="entry name" value="UVRABC SYSTEM PROTEIN B"/>
    <property type="match status" value="1"/>
</dbReference>
<evidence type="ECO:0000259" key="9">
    <source>
        <dbReference type="PROSITE" id="PS51192"/>
    </source>
</evidence>
<feature type="domain" description="Helicase C-terminal" evidence="10">
    <location>
        <begin position="426"/>
        <end position="588"/>
    </location>
</feature>
<dbReference type="Gene3D" id="3.40.50.300">
    <property type="entry name" value="P-loop containing nucleotide triphosphate hydrolases"/>
    <property type="match status" value="3"/>
</dbReference>
<organism evidence="11 12">
    <name type="scientific">Candidatus Xenolissoclinum pacificiensis L6</name>
    <dbReference type="NCBI Taxonomy" id="1401685"/>
    <lineage>
        <taxon>Bacteria</taxon>
        <taxon>Pseudomonadati</taxon>
        <taxon>Pseudomonadota</taxon>
        <taxon>Alphaproteobacteria</taxon>
        <taxon>Rickettsiales</taxon>
        <taxon>Anaplasmataceae</taxon>
        <taxon>Candidatus Xenolissoclinum</taxon>
    </lineage>
</organism>
<dbReference type="GO" id="GO:0009380">
    <property type="term" value="C:excinuclease repair complex"/>
    <property type="evidence" value="ECO:0007669"/>
    <property type="project" value="InterPro"/>
</dbReference>
<gene>
    <name evidence="8 11" type="primary">uvrB</name>
    <name evidence="11" type="ORF">P857_49</name>
</gene>
<dbReference type="Pfam" id="PF04851">
    <property type="entry name" value="ResIII"/>
    <property type="match status" value="1"/>
</dbReference>
<dbReference type="STRING" id="1401685.P857_49"/>
<dbReference type="InterPro" id="IPR014001">
    <property type="entry name" value="Helicase_ATP-bd"/>
</dbReference>
<dbReference type="Pfam" id="PF12344">
    <property type="entry name" value="UvrB"/>
    <property type="match status" value="1"/>
</dbReference>
<evidence type="ECO:0000259" key="10">
    <source>
        <dbReference type="PROSITE" id="PS51194"/>
    </source>
</evidence>
<dbReference type="Pfam" id="PF00271">
    <property type="entry name" value="Helicase_C"/>
    <property type="match status" value="1"/>
</dbReference>
<name>W2V040_9RICK</name>
<dbReference type="GO" id="GO:0009381">
    <property type="term" value="F:excinuclease ABC activity"/>
    <property type="evidence" value="ECO:0007669"/>
    <property type="project" value="UniProtKB-UniRule"/>
</dbReference>
<keyword evidence="2 8" id="KW-0547">Nucleotide-binding</keyword>
<dbReference type="SUPFAM" id="SSF52540">
    <property type="entry name" value="P-loop containing nucleoside triphosphate hydrolases"/>
    <property type="match status" value="2"/>
</dbReference>
<keyword evidence="8" id="KW-0742">SOS response</keyword>
<dbReference type="PROSITE" id="PS51192">
    <property type="entry name" value="HELICASE_ATP_BIND_1"/>
    <property type="match status" value="1"/>
</dbReference>
<evidence type="ECO:0000256" key="2">
    <source>
        <dbReference type="ARBA" id="ARBA00022741"/>
    </source>
</evidence>
<dbReference type="PANTHER" id="PTHR24029:SF0">
    <property type="entry name" value="UVRABC SYSTEM PROTEIN B"/>
    <property type="match status" value="1"/>
</dbReference>
<keyword evidence="3 8" id="KW-0227">DNA damage</keyword>
<dbReference type="GO" id="GO:0006289">
    <property type="term" value="P:nucleotide-excision repair"/>
    <property type="evidence" value="ECO:0007669"/>
    <property type="project" value="UniProtKB-UniRule"/>
</dbReference>
<dbReference type="GO" id="GO:0005737">
    <property type="term" value="C:cytoplasm"/>
    <property type="evidence" value="ECO:0007669"/>
    <property type="project" value="UniProtKB-SubCell"/>
</dbReference>
<evidence type="ECO:0000256" key="5">
    <source>
        <dbReference type="ARBA" id="ARBA00022840"/>
    </source>
</evidence>
<dbReference type="NCBIfam" id="NF003673">
    <property type="entry name" value="PRK05298.1"/>
    <property type="match status" value="1"/>
</dbReference>
<proteinExistence type="inferred from homology"/>
<dbReference type="Pfam" id="PF17757">
    <property type="entry name" value="UvrB_inter"/>
    <property type="match status" value="1"/>
</dbReference>
<dbReference type="CDD" id="cd17916">
    <property type="entry name" value="DEXHc_UvrB"/>
    <property type="match status" value="1"/>
</dbReference>
<dbReference type="NCBIfam" id="TIGR00631">
    <property type="entry name" value="uvrb"/>
    <property type="match status" value="1"/>
</dbReference>
<comment type="subunit">
    <text evidence="8">Forms a heterotetramer with UvrA during the search for lesions. Interacts with UvrC in an incision complex.</text>
</comment>
<evidence type="ECO:0000313" key="12">
    <source>
        <dbReference type="Proteomes" id="UP000018951"/>
    </source>
</evidence>
<dbReference type="InterPro" id="IPR041471">
    <property type="entry name" value="UvrB_inter"/>
</dbReference>
<dbReference type="InterPro" id="IPR004807">
    <property type="entry name" value="UvrB"/>
</dbReference>
<dbReference type="AlphaFoldDB" id="W2V040"/>
<evidence type="ECO:0000256" key="6">
    <source>
        <dbReference type="ARBA" id="ARBA00022881"/>
    </source>
</evidence>
<dbReference type="EMBL" id="AXCJ01000004">
    <property type="protein sequence ID" value="ETO91480.1"/>
    <property type="molecule type" value="Genomic_DNA"/>
</dbReference>
<dbReference type="InterPro" id="IPR027417">
    <property type="entry name" value="P-loop_NTPase"/>
</dbReference>
<dbReference type="PATRIC" id="fig|1401685.3.peg.466"/>
<keyword evidence="4 8" id="KW-0228">DNA excision</keyword>
<dbReference type="InterPro" id="IPR006935">
    <property type="entry name" value="Helicase/UvrB_N"/>
</dbReference>
<dbReference type="GO" id="GO:0016887">
    <property type="term" value="F:ATP hydrolysis activity"/>
    <property type="evidence" value="ECO:0007669"/>
    <property type="project" value="InterPro"/>
</dbReference>
<dbReference type="Proteomes" id="UP000018951">
    <property type="component" value="Unassembled WGS sequence"/>
</dbReference>
<comment type="caution">
    <text evidence="11">The sequence shown here is derived from an EMBL/GenBank/DDBJ whole genome shotgun (WGS) entry which is preliminary data.</text>
</comment>
<keyword evidence="12" id="KW-1185">Reference proteome</keyword>
<keyword evidence="5 8" id="KW-0067">ATP-binding</keyword>
<feature type="short sequence motif" description="Beta-hairpin" evidence="8">
    <location>
        <begin position="88"/>
        <end position="111"/>
    </location>
</feature>
<dbReference type="GO" id="GO:0003677">
    <property type="term" value="F:DNA binding"/>
    <property type="evidence" value="ECO:0007669"/>
    <property type="project" value="UniProtKB-UniRule"/>
</dbReference>
<dbReference type="InterPro" id="IPR001650">
    <property type="entry name" value="Helicase_C-like"/>
</dbReference>
<evidence type="ECO:0000256" key="1">
    <source>
        <dbReference type="ARBA" id="ARBA00022490"/>
    </source>
</evidence>
<dbReference type="SMART" id="SM00487">
    <property type="entry name" value="DEXDc"/>
    <property type="match status" value="1"/>
</dbReference>
<keyword evidence="7 8" id="KW-0234">DNA repair</keyword>
<feature type="domain" description="Helicase ATP-binding" evidence="9">
    <location>
        <begin position="22"/>
        <end position="173"/>
    </location>
</feature>
<dbReference type="InterPro" id="IPR024759">
    <property type="entry name" value="UvrB_YAD/RRR_dom"/>
</dbReference>
<comment type="domain">
    <text evidence="8">The beta-hairpin motif is involved in DNA binding.</text>
</comment>
<sequence>MFKIKSSFSPSGDQPKSIETLVNGLSKHKDQLLLGVTGSGKTFTMANIIQKTQLPTLIMAPNKILAAQLYEEMKSFFPENAVEYFISYYDYYQPESYIAKRDIYIEKETSINDKIDRLRHSATRSVLSRDDVIIVASVSCIYGIGTKDAYLSAIFDVNINMVYNFLDFIKRLIELRYERSDFNLIRGKFKVTGDIISVFPAHYENRAWRISFFDNYIESIDEIESITGHKIRSLSKIRIFSNTHYAIKKELIDQAVIEIKHDMQQYVQYLNQSNKTLEAYRIEQRTSYDLEMLQETGTCKGIENYSRYFTRRHPGEAPPTLFEYFPNDSLLFVDESHVTVPQIGAMYKGDRARKDMLIEYGFRLPSARDNRPLKFEEWNLKRPKTIYVSATPGKYERSISRLVVEQIIRPTGLLDPTCIVKPLEHQVDDLISEAKRVVKKGYRVLVTSLTKQMAENLSKYLNDIGMKVQYLHSSIKSLERIQIIHNLRKGNIDVLVGVNLLREGLDIPECGLVAILDADKEGFLRSTSSLIQTIGRASRNTDAKVILYADTLTQSIKTALEETSRRRKMQDEYNIIHNIVPRTTYKEISLAFLDYLNIDQEHNDELSHLSNKELELQMLNAAEELNFEYATKIRNILDKRQSNKS</sequence>
<dbReference type="SMART" id="SM00490">
    <property type="entry name" value="HELICc"/>
    <property type="match status" value="1"/>
</dbReference>
<protein>
    <recommendedName>
        <fullName evidence="8">UvrABC system protein B</fullName>
        <shortName evidence="8">Protein UvrB</shortName>
    </recommendedName>
    <alternativeName>
        <fullName evidence="8">Excinuclease ABC subunit B</fullName>
    </alternativeName>
</protein>